<dbReference type="SUPFAM" id="SSF116734">
    <property type="entry name" value="DNA methylase specificity domain"/>
    <property type="match status" value="2"/>
</dbReference>
<sequence>MAYKNLPDLRFSGFSNNFKLLHIGDILKIKNGKSQKNVEVSEGKYPILGTGGIIGRTNSFLYDKESVLIGRKGTINKPMYMDTPFWTVDTLFYSEIKSNSDAKFVYFLFNTIEWLKYNTSTGVPSLTSTNIESIFVSIPEKIEQQKIGDFFTKLDKLIELQTQKVDQLKKLKRGYLQKMFPQEGETVPRLRFSGFSGEWKEESIEEIAPLETGYSFKSDKFISDGLPIIRISNILNNGNIGGDFKYYKESESLRKFVVNNGSILIAMSGATVGKISLLKKNGFYLNQRVGYFKTNVRYDNSFVYCLLKSNNYYKNMNSIKVAGAQPNISKSEINGFNFLLPNHEEQQKIGDFFAKLDKLIEEQSNKLNQLKQQKKAYLQKMFI</sequence>
<protein>
    <recommendedName>
        <fullName evidence="5">Type I restriction modification DNA specificity domain-containing protein</fullName>
    </recommendedName>
</protein>
<reference evidence="7" key="1">
    <citation type="submission" date="2015-10" db="EMBL/GenBank/DDBJ databases">
        <title>Bioinformatic analysis of the first complete genome sequence of Lactobacillus kunkeei strain MP2, an Apis mellifera gut isolate.</title>
        <authorList>
            <person name="Asenjo F."/>
            <person name="Olmos A."/>
            <person name="Henriquez-Piskulich P."/>
            <person name="Aldea P."/>
            <person name="Ugalde J.A."/>
            <person name="Trombert A.N."/>
        </authorList>
    </citation>
    <scope>NUCLEOTIDE SEQUENCE [LARGE SCALE GENOMIC DNA]</scope>
    <source>
        <strain evidence="7">MP2</strain>
    </source>
</reference>
<evidence type="ECO:0000259" key="5">
    <source>
        <dbReference type="Pfam" id="PF01420"/>
    </source>
</evidence>
<evidence type="ECO:0000256" key="3">
    <source>
        <dbReference type="ARBA" id="ARBA00023125"/>
    </source>
</evidence>
<name>A0AAC8WAN7_9LACO</name>
<dbReference type="GO" id="GO:0003677">
    <property type="term" value="F:DNA binding"/>
    <property type="evidence" value="ECO:0007669"/>
    <property type="project" value="UniProtKB-KW"/>
</dbReference>
<comment type="similarity">
    <text evidence="1">Belongs to the type-I restriction system S methylase family.</text>
</comment>
<evidence type="ECO:0000256" key="2">
    <source>
        <dbReference type="ARBA" id="ARBA00022747"/>
    </source>
</evidence>
<feature type="domain" description="Type I restriction modification DNA specificity" evidence="5">
    <location>
        <begin position="19"/>
        <end position="169"/>
    </location>
</feature>
<feature type="coiled-coil region" evidence="4">
    <location>
        <begin position="353"/>
        <end position="380"/>
    </location>
</feature>
<reference evidence="6 7" key="2">
    <citation type="journal article" date="2016" name="PeerJ">
        <title>Genome sequencing and analysis of the first complete genome of Lactobacillus kunkeei strain MP2, an Apis mellifera gut isolate.</title>
        <authorList>
            <person name="Asenjo F."/>
            <person name="Olmos A."/>
            <person name="Henriquez-Piskulich P."/>
            <person name="Polanco V."/>
            <person name="Aldea P."/>
            <person name="Ugalde J.A."/>
            <person name="Trombert A.N."/>
        </authorList>
    </citation>
    <scope>NUCLEOTIDE SEQUENCE [LARGE SCALE GENOMIC DNA]</scope>
    <source>
        <strain evidence="6 7">MP2</strain>
    </source>
</reference>
<evidence type="ECO:0000313" key="6">
    <source>
        <dbReference type="EMBL" id="ALJ30805.1"/>
    </source>
</evidence>
<dbReference type="PANTHER" id="PTHR30408:SF12">
    <property type="entry name" value="TYPE I RESTRICTION ENZYME MJAVIII SPECIFICITY SUBUNIT"/>
    <property type="match status" value="1"/>
</dbReference>
<dbReference type="EMBL" id="CP012920">
    <property type="protein sequence ID" value="ALJ30805.1"/>
    <property type="molecule type" value="Genomic_DNA"/>
</dbReference>
<evidence type="ECO:0000313" key="7">
    <source>
        <dbReference type="Proteomes" id="UP000067203"/>
    </source>
</evidence>
<dbReference type="AlphaFoldDB" id="A0AAC8WAN7"/>
<dbReference type="KEGG" id="lku:APS55_00485"/>
<accession>A0AAC8WAN7</accession>
<dbReference type="InterPro" id="IPR044946">
    <property type="entry name" value="Restrct_endonuc_typeI_TRD_sf"/>
</dbReference>
<keyword evidence="2" id="KW-0680">Restriction system</keyword>
<dbReference type="Pfam" id="PF01420">
    <property type="entry name" value="Methylase_S"/>
    <property type="match status" value="2"/>
</dbReference>
<dbReference type="CDD" id="cd17288">
    <property type="entry name" value="RMtype1_S_LlaAI06ORF1089P_TRD1-CR1_like"/>
    <property type="match status" value="1"/>
</dbReference>
<keyword evidence="4" id="KW-0175">Coiled coil</keyword>
<dbReference type="PANTHER" id="PTHR30408">
    <property type="entry name" value="TYPE-1 RESTRICTION ENZYME ECOKI SPECIFICITY PROTEIN"/>
    <property type="match status" value="1"/>
</dbReference>
<organism evidence="6 7">
    <name type="scientific">Apilactobacillus kunkeei</name>
    <dbReference type="NCBI Taxonomy" id="148814"/>
    <lineage>
        <taxon>Bacteria</taxon>
        <taxon>Bacillati</taxon>
        <taxon>Bacillota</taxon>
        <taxon>Bacilli</taxon>
        <taxon>Lactobacillales</taxon>
        <taxon>Lactobacillaceae</taxon>
        <taxon>Apilactobacillus</taxon>
    </lineage>
</organism>
<dbReference type="CDD" id="cd17278">
    <property type="entry name" value="RMtype1_S_LdeBORF1052P-TRD2-CR2"/>
    <property type="match status" value="1"/>
</dbReference>
<feature type="domain" description="Type I restriction modification DNA specificity" evidence="5">
    <location>
        <begin position="198"/>
        <end position="371"/>
    </location>
</feature>
<keyword evidence="3" id="KW-0238">DNA-binding</keyword>
<dbReference type="RefSeq" id="WP_051961179.1">
    <property type="nucleotide sequence ID" value="NZ_BAABVX010000009.1"/>
</dbReference>
<dbReference type="Proteomes" id="UP000067203">
    <property type="component" value="Chromosome"/>
</dbReference>
<dbReference type="REBASE" id="129867">
    <property type="entry name" value="S.LkuMP2ORF485P"/>
</dbReference>
<evidence type="ECO:0000256" key="4">
    <source>
        <dbReference type="SAM" id="Coils"/>
    </source>
</evidence>
<proteinExistence type="inferred from homology"/>
<dbReference type="GO" id="GO:0009307">
    <property type="term" value="P:DNA restriction-modification system"/>
    <property type="evidence" value="ECO:0007669"/>
    <property type="project" value="UniProtKB-KW"/>
</dbReference>
<dbReference type="InterPro" id="IPR000055">
    <property type="entry name" value="Restrct_endonuc_typeI_TRD"/>
</dbReference>
<evidence type="ECO:0000256" key="1">
    <source>
        <dbReference type="ARBA" id="ARBA00010923"/>
    </source>
</evidence>
<dbReference type="Gene3D" id="3.90.220.20">
    <property type="entry name" value="DNA methylase specificity domains"/>
    <property type="match status" value="2"/>
</dbReference>
<dbReference type="InterPro" id="IPR052021">
    <property type="entry name" value="Type-I_RS_S_subunit"/>
</dbReference>
<gene>
    <name evidence="6" type="ORF">APS55_00485</name>
</gene>
<dbReference type="Gene3D" id="1.10.287.1120">
    <property type="entry name" value="Bipartite methylase S protein"/>
    <property type="match status" value="1"/>
</dbReference>